<dbReference type="GO" id="GO:0001042">
    <property type="term" value="F:RNA polymerase I core binding"/>
    <property type="evidence" value="ECO:0007669"/>
    <property type="project" value="TreeGrafter"/>
</dbReference>
<comment type="similarity">
    <text evidence="1">Belongs to the RRN3 family.</text>
</comment>
<reference evidence="3 4" key="1">
    <citation type="submission" date="2020-03" db="EMBL/GenBank/DDBJ databases">
        <title>Draft Genome Sequence of Cudoniella acicularis.</title>
        <authorList>
            <person name="Buettner E."/>
            <person name="Kellner H."/>
        </authorList>
    </citation>
    <scope>NUCLEOTIDE SEQUENCE [LARGE SCALE GENOMIC DNA]</scope>
    <source>
        <strain evidence="3 4">DSM 108380</strain>
    </source>
</reference>
<dbReference type="GO" id="GO:0001181">
    <property type="term" value="F:RNA polymerase I general transcription initiation factor activity"/>
    <property type="evidence" value="ECO:0007669"/>
    <property type="project" value="InterPro"/>
</dbReference>
<dbReference type="Proteomes" id="UP000566819">
    <property type="component" value="Unassembled WGS sequence"/>
</dbReference>
<dbReference type="OrthoDB" id="26970at2759"/>
<name>A0A8H4VNB4_9HELO</name>
<feature type="region of interest" description="Disordered" evidence="2">
    <location>
        <begin position="330"/>
        <end position="357"/>
    </location>
</feature>
<keyword evidence="4" id="KW-1185">Reference proteome</keyword>
<dbReference type="Pfam" id="PF05327">
    <property type="entry name" value="RRN3"/>
    <property type="match status" value="1"/>
</dbReference>
<feature type="compositionally biased region" description="Acidic residues" evidence="2">
    <location>
        <begin position="664"/>
        <end position="696"/>
    </location>
</feature>
<comment type="caution">
    <text evidence="3">The sequence shown here is derived from an EMBL/GenBank/DDBJ whole genome shotgun (WGS) entry which is preliminary data.</text>
</comment>
<evidence type="ECO:0000313" key="3">
    <source>
        <dbReference type="EMBL" id="KAF4614355.1"/>
    </source>
</evidence>
<evidence type="ECO:0008006" key="5">
    <source>
        <dbReference type="Google" id="ProtNLM"/>
    </source>
</evidence>
<evidence type="ECO:0000256" key="1">
    <source>
        <dbReference type="ARBA" id="ARBA00010098"/>
    </source>
</evidence>
<accession>A0A8H4VNB4</accession>
<dbReference type="PANTHER" id="PTHR12790">
    <property type="entry name" value="TRANSCRIPTION INITIATION FACTOR IA RRN3"/>
    <property type="match status" value="1"/>
</dbReference>
<evidence type="ECO:0000313" key="4">
    <source>
        <dbReference type="Proteomes" id="UP000566819"/>
    </source>
</evidence>
<dbReference type="PANTHER" id="PTHR12790:SF0">
    <property type="entry name" value="RNA POLYMERASE I-SPECIFIC TRANSCRIPTION INITIATION FACTOR RRN3-RELATED"/>
    <property type="match status" value="1"/>
</dbReference>
<sequence>MVSLIPVRPAAPTAASKPSKPLLRRATLSGTIRKIEDAGLDADLLSVPPSPSKRARVTFNPKVEEKFVDEYSVKSRSLELIRSEVRRAIEGHLRGDSEAYDTVKGVFAPRKADDDDDELHEQRRADIKTYMIALTSYASLLNSSCSGLVKSLLACQWIGRDEGFVKAYVLFLGSLASAQGSYVGMVLGMLIDNFVGGKTSFVLLCGIILMRDTVRLSSGRLQGYPDVNREQLSSRVHVALKYLLRLIPSASGTLSPILARKFPFTDESKKVHVTYVENLIRLIEYAPELKSDIFALITDRVIKIDVQMQVDLEDLDDELSSAIVQAVNLNSTNAENGDEDDSDSDSDSITSDEDINGDTKRFEEVKANVEKMDAMLDLLFGIYTPYFDDPSSVEAASMFETLLSHFANIILPTYHSRHTQFLLFHFAQTAEHLVDQFAGTCVQLAFESGRPAVLKQSAAAYLASFVARGAHVEPHVVRTVFELIGSNLEHIRVESELTCRGPDLKRYSTFYAMTQALLYVFCFRWRDLLASSDLLEDDDPEAFISQDLEWTPGVKETLHNTIYSKLNPLKICSPSIVAEFAKTANHLRFMYVYPLLETNKRIRLSQFLSSQSNGALRDAGNGSNGESWHQLDAYFPFDPYQLPVSKRWVNNDYVEWKPIPGLNQDEDEDDESGDEDDEDEVDIDEEDTATDDDDDE</sequence>
<feature type="compositionally biased region" description="Acidic residues" evidence="2">
    <location>
        <begin position="336"/>
        <end position="356"/>
    </location>
</feature>
<protein>
    <recommendedName>
        <fullName evidence="5">RNA polymerase I-specific transcription initiation factor RRN3</fullName>
    </recommendedName>
</protein>
<evidence type="ECO:0000256" key="2">
    <source>
        <dbReference type="SAM" id="MobiDB-lite"/>
    </source>
</evidence>
<proteinExistence type="inferred from homology"/>
<dbReference type="EMBL" id="JAAMPI010002372">
    <property type="protein sequence ID" value="KAF4614355.1"/>
    <property type="molecule type" value="Genomic_DNA"/>
</dbReference>
<feature type="region of interest" description="Disordered" evidence="2">
    <location>
        <begin position="657"/>
        <end position="696"/>
    </location>
</feature>
<dbReference type="InterPro" id="IPR007991">
    <property type="entry name" value="RNA_pol_I_trans_ini_fac_RRN3"/>
</dbReference>
<organism evidence="3 4">
    <name type="scientific">Cudoniella acicularis</name>
    <dbReference type="NCBI Taxonomy" id="354080"/>
    <lineage>
        <taxon>Eukaryota</taxon>
        <taxon>Fungi</taxon>
        <taxon>Dikarya</taxon>
        <taxon>Ascomycota</taxon>
        <taxon>Pezizomycotina</taxon>
        <taxon>Leotiomycetes</taxon>
        <taxon>Helotiales</taxon>
        <taxon>Tricladiaceae</taxon>
        <taxon>Cudoniella</taxon>
    </lineage>
</organism>
<gene>
    <name evidence="3" type="ORF">G7Y89_g15382</name>
</gene>
<dbReference type="AlphaFoldDB" id="A0A8H4VNB4"/>
<dbReference type="GO" id="GO:0006361">
    <property type="term" value="P:transcription initiation at RNA polymerase I promoter"/>
    <property type="evidence" value="ECO:0007669"/>
    <property type="project" value="InterPro"/>
</dbReference>
<dbReference type="GO" id="GO:0005634">
    <property type="term" value="C:nucleus"/>
    <property type="evidence" value="ECO:0007669"/>
    <property type="project" value="TreeGrafter"/>
</dbReference>